<dbReference type="STRING" id="133381.A0A2T9ZJH9"/>
<feature type="region of interest" description="Disordered" evidence="1">
    <location>
        <begin position="409"/>
        <end position="431"/>
    </location>
</feature>
<feature type="compositionally biased region" description="Polar residues" evidence="1">
    <location>
        <begin position="104"/>
        <end position="121"/>
    </location>
</feature>
<keyword evidence="3" id="KW-1185">Reference proteome</keyword>
<evidence type="ECO:0000256" key="1">
    <source>
        <dbReference type="SAM" id="MobiDB-lite"/>
    </source>
</evidence>
<accession>A0A2T9ZJH9</accession>
<dbReference type="OrthoDB" id="5565884at2759"/>
<name>A0A2T9ZJH9_9FUNG</name>
<evidence type="ECO:0000313" key="2">
    <source>
        <dbReference type="EMBL" id="PVV04748.1"/>
    </source>
</evidence>
<dbReference type="AlphaFoldDB" id="A0A2T9ZJH9"/>
<dbReference type="Proteomes" id="UP000245609">
    <property type="component" value="Unassembled WGS sequence"/>
</dbReference>
<sequence>MNNHNTPSHRNISNSSSQLPSVPFLMPQQFKIPSNDSKTSEVVTLINVSGIQIEMVQTGGKTIYRLPGKMSVNSLDPEKKIQVLKCIDKLHSDTFSKKVSTHNLNADTNKSQPTLPATSGSFGNGLNPAKPGLSSSYLPNNFKYPTENNALNSNSVDPILAKRVKSYDVLSAKPIAIRPRNTTPASKENVNKPLSVKEADHRAPGLEGMSSYFPQALHSIQTPVNNYFLPERPSLQEINFNNNLNSTSPSMALFSGNDQMFFNPQIYNNPKQTISQSPSIVQSLLGNGNGTLTPGGSNLSANFSSFTGDLVTGGNKTGNGMYTPTHRPNSTNDLNPHVLKSQGRNSTMQINKKLANKRAQGKLSNSENRNTHKISNYGIYSNLSLSKQQLFNLKPTKPENVYDELIHKTPNSHHKGEKPAPNSTNTLKRPISFDHHFPKKFKQGLPYSSSKKNHKLDSPLAKKLLTKTKNIPNTEIFKRSAYKKPLEEKVKSLRIWNFGTGFQEIKTSASARSQEVTESSEQIKKKYSDRLSADTQMLANIDT</sequence>
<evidence type="ECO:0000313" key="3">
    <source>
        <dbReference type="Proteomes" id="UP000245609"/>
    </source>
</evidence>
<comment type="caution">
    <text evidence="2">The sequence shown here is derived from an EMBL/GenBank/DDBJ whole genome shotgun (WGS) entry which is preliminary data.</text>
</comment>
<dbReference type="EMBL" id="MBFS01000084">
    <property type="protein sequence ID" value="PVV04748.1"/>
    <property type="molecule type" value="Genomic_DNA"/>
</dbReference>
<gene>
    <name evidence="2" type="ORF">BB560_000739</name>
</gene>
<reference evidence="2 3" key="1">
    <citation type="journal article" date="2018" name="MBio">
        <title>Comparative Genomics Reveals the Core Gene Toolbox for the Fungus-Insect Symbiosis.</title>
        <authorList>
            <person name="Wang Y."/>
            <person name="Stata M."/>
            <person name="Wang W."/>
            <person name="Stajich J.E."/>
            <person name="White M.M."/>
            <person name="Moncalvo J.M."/>
        </authorList>
    </citation>
    <scope>NUCLEOTIDE SEQUENCE [LARGE SCALE GENOMIC DNA]</scope>
    <source>
        <strain evidence="2 3">SC-DP-2</strain>
    </source>
</reference>
<proteinExistence type="predicted"/>
<feature type="region of interest" description="Disordered" evidence="1">
    <location>
        <begin position="104"/>
        <end position="128"/>
    </location>
</feature>
<organism evidence="2 3">
    <name type="scientific">Smittium megazygosporum</name>
    <dbReference type="NCBI Taxonomy" id="133381"/>
    <lineage>
        <taxon>Eukaryota</taxon>
        <taxon>Fungi</taxon>
        <taxon>Fungi incertae sedis</taxon>
        <taxon>Zoopagomycota</taxon>
        <taxon>Kickxellomycotina</taxon>
        <taxon>Harpellomycetes</taxon>
        <taxon>Harpellales</taxon>
        <taxon>Legeriomycetaceae</taxon>
        <taxon>Smittium</taxon>
    </lineage>
</organism>
<protein>
    <submittedName>
        <fullName evidence="2">Uncharacterized protein</fullName>
    </submittedName>
</protein>
<feature type="non-terminal residue" evidence="2">
    <location>
        <position position="543"/>
    </location>
</feature>
<feature type="region of interest" description="Disordered" evidence="1">
    <location>
        <begin position="1"/>
        <end position="20"/>
    </location>
</feature>